<reference evidence="9 10" key="1">
    <citation type="submission" date="2019-04" db="EMBL/GenBank/DDBJ databases">
        <title>Genome sequencing of Clostridium botulinum Groups I-IV and Clostridium butyricum.</title>
        <authorList>
            <person name="Brunt J."/>
            <person name="Van Vliet A.H.M."/>
            <person name="Stringer S.C."/>
            <person name="Carter A.T."/>
            <person name="Peck M.W."/>
        </authorList>
    </citation>
    <scope>NUCLEOTIDE SEQUENCE [LARGE SCALE GENOMIC DNA]</scope>
    <source>
        <strain evidence="9 10">IFR 18/094</strain>
    </source>
</reference>
<comment type="subcellular location">
    <subcellularLocation>
        <location evidence="1">Membrane</location>
        <topology evidence="1">Multi-pass membrane protein</topology>
    </subcellularLocation>
</comment>
<evidence type="ECO:0000313" key="9">
    <source>
        <dbReference type="EMBL" id="NEZ46387.1"/>
    </source>
</evidence>
<accession>A0A6M0R9D0</accession>
<feature type="transmembrane region" description="Helical" evidence="8">
    <location>
        <begin position="188"/>
        <end position="208"/>
    </location>
</feature>
<protein>
    <recommendedName>
        <fullName evidence="7">Multidrug-efflux transporter</fullName>
    </recommendedName>
</protein>
<comment type="caution">
    <text evidence="9">The sequence shown here is derived from an EMBL/GenBank/DDBJ whole genome shotgun (WGS) entry which is preliminary data.</text>
</comment>
<keyword evidence="5 8" id="KW-1133">Transmembrane helix</keyword>
<dbReference type="NCBIfam" id="TIGR02900">
    <property type="entry name" value="spore_V_B"/>
    <property type="match status" value="1"/>
</dbReference>
<feature type="transmembrane region" description="Helical" evidence="8">
    <location>
        <begin position="412"/>
        <end position="433"/>
    </location>
</feature>
<evidence type="ECO:0000256" key="8">
    <source>
        <dbReference type="SAM" id="Phobius"/>
    </source>
</evidence>
<feature type="transmembrane region" description="Helical" evidence="8">
    <location>
        <begin position="475"/>
        <end position="496"/>
    </location>
</feature>
<feature type="transmembrane region" description="Helical" evidence="8">
    <location>
        <begin position="228"/>
        <end position="258"/>
    </location>
</feature>
<feature type="transmembrane region" description="Helical" evidence="8">
    <location>
        <begin position="12"/>
        <end position="32"/>
    </location>
</feature>
<proteinExistence type="inferred from homology"/>
<dbReference type="AlphaFoldDB" id="A0A6M0R9D0"/>
<dbReference type="InterPro" id="IPR024923">
    <property type="entry name" value="PG_synth_SpoVB"/>
</dbReference>
<organism evidence="9 10">
    <name type="scientific">Clostridium niameyense</name>
    <dbReference type="NCBI Taxonomy" id="1622073"/>
    <lineage>
        <taxon>Bacteria</taxon>
        <taxon>Bacillati</taxon>
        <taxon>Bacillota</taxon>
        <taxon>Clostridia</taxon>
        <taxon>Eubacteriales</taxon>
        <taxon>Clostridiaceae</taxon>
        <taxon>Clostridium</taxon>
    </lineage>
</organism>
<dbReference type="PANTHER" id="PTHR43298">
    <property type="entry name" value="MULTIDRUG RESISTANCE PROTEIN NORM-RELATED"/>
    <property type="match status" value="1"/>
</dbReference>
<evidence type="ECO:0000256" key="2">
    <source>
        <dbReference type="ARBA" id="ARBA00010199"/>
    </source>
</evidence>
<feature type="transmembrane region" description="Helical" evidence="8">
    <location>
        <begin position="87"/>
        <end position="106"/>
    </location>
</feature>
<dbReference type="InterPro" id="IPR002797">
    <property type="entry name" value="Polysacc_synth"/>
</dbReference>
<evidence type="ECO:0000313" key="10">
    <source>
        <dbReference type="Proteomes" id="UP000473885"/>
    </source>
</evidence>
<dbReference type="EMBL" id="SXDP01000002">
    <property type="protein sequence ID" value="NEZ46387.1"/>
    <property type="molecule type" value="Genomic_DNA"/>
</dbReference>
<comment type="similarity">
    <text evidence="2">Belongs to the multi antimicrobial extrusion (MATE) (TC 2.A.66.1) family.</text>
</comment>
<evidence type="ECO:0000256" key="3">
    <source>
        <dbReference type="ARBA" id="ARBA00022448"/>
    </source>
</evidence>
<gene>
    <name evidence="9" type="primary">spoVB</name>
    <name evidence="9" type="ORF">FDF74_04060</name>
</gene>
<dbReference type="RefSeq" id="WP_163248865.1">
    <property type="nucleotide sequence ID" value="NZ_SXDP01000002.1"/>
</dbReference>
<keyword evidence="10" id="KW-1185">Reference proteome</keyword>
<name>A0A6M0R9D0_9CLOT</name>
<evidence type="ECO:0000256" key="1">
    <source>
        <dbReference type="ARBA" id="ARBA00004141"/>
    </source>
</evidence>
<dbReference type="PANTHER" id="PTHR43298:SF2">
    <property type="entry name" value="FMN_FAD EXPORTER YEEO-RELATED"/>
    <property type="match status" value="1"/>
</dbReference>
<keyword evidence="4 8" id="KW-0812">Transmembrane</keyword>
<feature type="transmembrane region" description="Helical" evidence="8">
    <location>
        <begin position="278"/>
        <end position="302"/>
    </location>
</feature>
<evidence type="ECO:0000256" key="4">
    <source>
        <dbReference type="ARBA" id="ARBA00022692"/>
    </source>
</evidence>
<feature type="transmembrane region" description="Helical" evidence="8">
    <location>
        <begin position="358"/>
        <end position="379"/>
    </location>
</feature>
<keyword evidence="6 8" id="KW-0472">Membrane</keyword>
<dbReference type="PIRSF" id="PIRSF038958">
    <property type="entry name" value="PG_synth_SpoVB"/>
    <property type="match status" value="1"/>
</dbReference>
<dbReference type="InterPro" id="IPR014249">
    <property type="entry name" value="Spore_V_B"/>
</dbReference>
<feature type="transmembrane region" description="Helical" evidence="8">
    <location>
        <begin position="323"/>
        <end position="342"/>
    </location>
</feature>
<sequence>MLKKRSTFFRESLILIISNLTTGLLRFIFSIILSQKLQAEGMGLYSLIMPIYDLFTCLINGGMIAALSKTSAIYFGKDDYDNLHKSVNAALTFDIIWAIIIVSLVFINSPYISKYIIKDSRCTKALIVMCPAMIFIALSAILKGYFYGISKSKVPSIIDISEKAFRVLVFLFILNLFNIKSVENTVTATYATLTFGEFTSFIFLYLFYLKDKRSYNFTNYKSEDSIQLLFDILVISIPLCINGFLTTILSTISTLIVPRRLMSIGINYNTALSMIGKFSNMASSIPLFPIIILTSICTILIPNLSESLNKKDYFSIENKILKVLKISIILSLATVAVCVTIPNELGYMFFKRNDLKNYIIFLSFCTPFAYISVVSYAILNGMGKQKILLKNSIIISIEEVILLYVLTGIPSINIYSCGISLILTSITSIILNFKEITKQCFIDLTLFNIFIYILNSIFVFFILNIEKKVINLNNVYIRNSIIIVSGFLIMFILSSITHIKSKK</sequence>
<evidence type="ECO:0000256" key="5">
    <source>
        <dbReference type="ARBA" id="ARBA00022989"/>
    </source>
</evidence>
<dbReference type="GO" id="GO:0005886">
    <property type="term" value="C:plasma membrane"/>
    <property type="evidence" value="ECO:0007669"/>
    <property type="project" value="TreeGrafter"/>
</dbReference>
<keyword evidence="3" id="KW-0813">Transport</keyword>
<feature type="transmembrane region" description="Helical" evidence="8">
    <location>
        <begin position="126"/>
        <end position="145"/>
    </location>
</feature>
<dbReference type="InterPro" id="IPR050222">
    <property type="entry name" value="MATE_MdtK"/>
</dbReference>
<evidence type="ECO:0000256" key="7">
    <source>
        <dbReference type="ARBA" id="ARBA00031636"/>
    </source>
</evidence>
<evidence type="ECO:0000256" key="6">
    <source>
        <dbReference type="ARBA" id="ARBA00023136"/>
    </source>
</evidence>
<dbReference type="Proteomes" id="UP000473885">
    <property type="component" value="Unassembled WGS sequence"/>
</dbReference>
<feature type="transmembrane region" description="Helical" evidence="8">
    <location>
        <begin position="440"/>
        <end position="463"/>
    </location>
</feature>
<dbReference type="Pfam" id="PF01943">
    <property type="entry name" value="Polysacc_synt"/>
    <property type="match status" value="1"/>
</dbReference>